<dbReference type="GO" id="GO:0000030">
    <property type="term" value="F:mannosyltransferase activity"/>
    <property type="evidence" value="ECO:0007669"/>
    <property type="project" value="InterPro"/>
</dbReference>
<evidence type="ECO:0000256" key="7">
    <source>
        <dbReference type="ARBA" id="ARBA00022989"/>
    </source>
</evidence>
<name>A0A553NB09_TIGCA</name>
<keyword evidence="3" id="KW-0328">Glycosyltransferase</keyword>
<keyword evidence="6" id="KW-0256">Endoplasmic reticulum</keyword>
<organism evidence="9 10">
    <name type="scientific">Tigriopus californicus</name>
    <name type="common">Marine copepod</name>
    <dbReference type="NCBI Taxonomy" id="6832"/>
    <lineage>
        <taxon>Eukaryota</taxon>
        <taxon>Metazoa</taxon>
        <taxon>Ecdysozoa</taxon>
        <taxon>Arthropoda</taxon>
        <taxon>Crustacea</taxon>
        <taxon>Multicrustacea</taxon>
        <taxon>Hexanauplia</taxon>
        <taxon>Copepoda</taxon>
        <taxon>Harpacticoida</taxon>
        <taxon>Harpacticidae</taxon>
        <taxon>Tigriopus</taxon>
    </lineage>
</organism>
<dbReference type="STRING" id="6832.A0A553NB09"/>
<keyword evidence="5" id="KW-0812">Transmembrane</keyword>
<dbReference type="Gene3D" id="3.40.50.2000">
    <property type="entry name" value="Glycogen Phosphorylase B"/>
    <property type="match status" value="2"/>
</dbReference>
<keyword evidence="10" id="KW-1185">Reference proteome</keyword>
<evidence type="ECO:0000256" key="6">
    <source>
        <dbReference type="ARBA" id="ARBA00022824"/>
    </source>
</evidence>
<accession>A0A553NB09</accession>
<protein>
    <submittedName>
        <fullName evidence="9">Uncharacterized protein</fullName>
    </submittedName>
</protein>
<dbReference type="SUPFAM" id="SSF53756">
    <property type="entry name" value="UDP-Glycosyltransferase/glycogen phosphorylase"/>
    <property type="match status" value="1"/>
</dbReference>
<evidence type="ECO:0000256" key="5">
    <source>
        <dbReference type="ARBA" id="ARBA00022692"/>
    </source>
</evidence>
<evidence type="ECO:0000313" key="10">
    <source>
        <dbReference type="Proteomes" id="UP000318571"/>
    </source>
</evidence>
<dbReference type="EMBL" id="VCGU01000458">
    <property type="protein sequence ID" value="TRY62632.1"/>
    <property type="molecule type" value="Genomic_DNA"/>
</dbReference>
<dbReference type="InterPro" id="IPR026051">
    <property type="entry name" value="ALG1-like"/>
</dbReference>
<proteinExistence type="predicted"/>
<dbReference type="PANTHER" id="PTHR13036:SF0">
    <property type="entry name" value="CHITOBIOSYLDIPHOSPHODOLICHOL BETA-MANNOSYLTRANSFERASE"/>
    <property type="match status" value="1"/>
</dbReference>
<evidence type="ECO:0000256" key="1">
    <source>
        <dbReference type="ARBA" id="ARBA00004389"/>
    </source>
</evidence>
<keyword evidence="8" id="KW-0472">Membrane</keyword>
<comment type="pathway">
    <text evidence="2">Protein modification; protein glycosylation.</text>
</comment>
<evidence type="ECO:0000256" key="8">
    <source>
        <dbReference type="ARBA" id="ARBA00023136"/>
    </source>
</evidence>
<dbReference type="Pfam" id="PF13692">
    <property type="entry name" value="Glyco_trans_1_4"/>
    <property type="match status" value="1"/>
</dbReference>
<evidence type="ECO:0000256" key="3">
    <source>
        <dbReference type="ARBA" id="ARBA00022676"/>
    </source>
</evidence>
<gene>
    <name evidence="9" type="ORF">TCAL_08693</name>
</gene>
<dbReference type="OrthoDB" id="614844at2759"/>
<comment type="subcellular location">
    <subcellularLocation>
        <location evidence="1">Endoplasmic reticulum membrane</location>
        <topology evidence="1">Single-pass membrane protein</topology>
    </subcellularLocation>
</comment>
<comment type="caution">
    <text evidence="9">The sequence shown here is derived from an EMBL/GenBank/DDBJ whole genome shotgun (WGS) entry which is preliminary data.</text>
</comment>
<evidence type="ECO:0000256" key="4">
    <source>
        <dbReference type="ARBA" id="ARBA00022679"/>
    </source>
</evidence>
<evidence type="ECO:0000313" key="9">
    <source>
        <dbReference type="EMBL" id="TRY62632.1"/>
    </source>
</evidence>
<reference evidence="9 10" key="1">
    <citation type="journal article" date="2018" name="Nat. Ecol. Evol.">
        <title>Genomic signatures of mitonuclear coevolution across populations of Tigriopus californicus.</title>
        <authorList>
            <person name="Barreto F.S."/>
            <person name="Watson E.T."/>
            <person name="Lima T.G."/>
            <person name="Willett C.S."/>
            <person name="Edmands S."/>
            <person name="Li W."/>
            <person name="Burton R.S."/>
        </authorList>
    </citation>
    <scope>NUCLEOTIDE SEQUENCE [LARGE SCALE GENOMIC DNA]</scope>
    <source>
        <strain evidence="9 10">San Diego</strain>
    </source>
</reference>
<dbReference type="PANTHER" id="PTHR13036">
    <property type="entry name" value="BETA1,4 MANNOSYLTRANSFERASE"/>
    <property type="match status" value="1"/>
</dbReference>
<dbReference type="GO" id="GO:0005789">
    <property type="term" value="C:endoplasmic reticulum membrane"/>
    <property type="evidence" value="ECO:0007669"/>
    <property type="project" value="UniProtKB-SubCell"/>
</dbReference>
<evidence type="ECO:0000256" key="2">
    <source>
        <dbReference type="ARBA" id="ARBA00004922"/>
    </source>
</evidence>
<dbReference type="Proteomes" id="UP000318571">
    <property type="component" value="Chromosome 10"/>
</dbReference>
<dbReference type="AlphaFoldDB" id="A0A553NB09"/>
<dbReference type="OMA" id="CKLIIDW"/>
<keyword evidence="4" id="KW-0808">Transferase</keyword>
<keyword evidence="7" id="KW-1133">Transmembrane helix</keyword>
<sequence length="440" mass="49299">MPTAASPKRVCVIVLGDLGRSPRMCNHAVSLANQGFNVRLIGYPGSNVPTGVRSNANVSIIHMKPFPLPRTGSIPQVVVFALKVIWQSLMLCMALPLFFAPHVILLQNPPTIPCLPVCYFYSKLLGSKLVIDWHNYGHSILAMSLAENHPLLKLAKGIERFFGPLADGAFCVTDAMRNDLEQNWQGTKALTLYDRAPDHFKPISIIEKHELLSKLAVDYNELGSNDDAFGTALTEQFSRTRIELREDRPGLLVSSTSWTPDEDFSILFEALNAYNIACQEGLRPLPKLVCVITGKGPMKEYYQTLIKAQNWRFVQVIMPWLEPEDYPKILATADLGVCLHTSSSGLDLPMKVVDMFGCGLPVCAFAFPALPELVLHDYNGLVFTDSEELAHQIISWFQGFPNDGSERRAKFKNNLVQFQSLRWDNYWKMKALPLFKQLSS</sequence>